<dbReference type="PROSITE" id="PS50026">
    <property type="entry name" value="EGF_3"/>
    <property type="match status" value="1"/>
</dbReference>
<evidence type="ECO:0000256" key="1">
    <source>
        <dbReference type="ARBA" id="ARBA00022536"/>
    </source>
</evidence>
<dbReference type="FunFam" id="2.10.25.10:FF:000472">
    <property type="entry name" value="Uncharacterized protein, isoform A"/>
    <property type="match status" value="1"/>
</dbReference>
<evidence type="ECO:0000256" key="7">
    <source>
        <dbReference type="SAM" id="MobiDB-lite"/>
    </source>
</evidence>
<evidence type="ECO:0000256" key="4">
    <source>
        <dbReference type="ARBA" id="ARBA00023157"/>
    </source>
</evidence>
<evidence type="ECO:0000256" key="2">
    <source>
        <dbReference type="ARBA" id="ARBA00022729"/>
    </source>
</evidence>
<dbReference type="SMART" id="SM00179">
    <property type="entry name" value="EGF_CA"/>
    <property type="match status" value="1"/>
</dbReference>
<reference evidence="10" key="1">
    <citation type="journal article" date="2023" name="Mol. Biol. Evol.">
        <title>Third-Generation Sequencing Reveals the Adaptive Role of the Epigenome in Three Deep-Sea Polychaetes.</title>
        <authorList>
            <person name="Perez M."/>
            <person name="Aroh O."/>
            <person name="Sun Y."/>
            <person name="Lan Y."/>
            <person name="Juniper S.K."/>
            <person name="Young C.R."/>
            <person name="Angers B."/>
            <person name="Qian P.Y."/>
        </authorList>
    </citation>
    <scope>NUCLEOTIDE SEQUENCE</scope>
    <source>
        <strain evidence="10">R07B-5</strain>
    </source>
</reference>
<evidence type="ECO:0000256" key="8">
    <source>
        <dbReference type="SAM" id="Phobius"/>
    </source>
</evidence>
<dbReference type="PANTHER" id="PTHR12916">
    <property type="entry name" value="CYTOCHROME C OXIDASE POLYPEPTIDE VIC-2"/>
    <property type="match status" value="1"/>
</dbReference>
<dbReference type="AlphaFoldDB" id="A0AAD9KYM7"/>
<evidence type="ECO:0000259" key="9">
    <source>
        <dbReference type="PROSITE" id="PS50026"/>
    </source>
</evidence>
<dbReference type="PANTHER" id="PTHR12916:SF4">
    <property type="entry name" value="UNINFLATABLE, ISOFORM C"/>
    <property type="match status" value="1"/>
</dbReference>
<dbReference type="GO" id="GO:0005112">
    <property type="term" value="F:Notch binding"/>
    <property type="evidence" value="ECO:0007669"/>
    <property type="project" value="TreeGrafter"/>
</dbReference>
<dbReference type="Gene3D" id="2.10.25.10">
    <property type="entry name" value="Laminin"/>
    <property type="match status" value="1"/>
</dbReference>
<gene>
    <name evidence="10" type="ORF">NP493_474g05009</name>
</gene>
<evidence type="ECO:0000313" key="11">
    <source>
        <dbReference type="Proteomes" id="UP001209878"/>
    </source>
</evidence>
<dbReference type="InterPro" id="IPR001881">
    <property type="entry name" value="EGF-like_Ca-bd_dom"/>
</dbReference>
<dbReference type="InterPro" id="IPR000742">
    <property type="entry name" value="EGF"/>
</dbReference>
<dbReference type="EMBL" id="JAODUO010000474">
    <property type="protein sequence ID" value="KAK2179759.1"/>
    <property type="molecule type" value="Genomic_DNA"/>
</dbReference>
<dbReference type="SMART" id="SM00181">
    <property type="entry name" value="EGF"/>
    <property type="match status" value="1"/>
</dbReference>
<dbReference type="InterPro" id="IPR000152">
    <property type="entry name" value="EGF-type_Asp/Asn_hydroxyl_site"/>
</dbReference>
<keyword evidence="8" id="KW-0812">Transmembrane</keyword>
<name>A0AAD9KYM7_RIDPI</name>
<dbReference type="CDD" id="cd00054">
    <property type="entry name" value="EGF_CA"/>
    <property type="match status" value="1"/>
</dbReference>
<feature type="disulfide bond" evidence="6">
    <location>
        <begin position="79"/>
        <end position="88"/>
    </location>
</feature>
<comment type="caution">
    <text evidence="10">The sequence shown here is derived from an EMBL/GenBank/DDBJ whole genome shotgun (WGS) entry which is preliminary data.</text>
</comment>
<evidence type="ECO:0000313" key="10">
    <source>
        <dbReference type="EMBL" id="KAK2179759.1"/>
    </source>
</evidence>
<dbReference type="SUPFAM" id="SSF57196">
    <property type="entry name" value="EGF/Laminin"/>
    <property type="match status" value="1"/>
</dbReference>
<dbReference type="GO" id="GO:0005509">
    <property type="term" value="F:calcium ion binding"/>
    <property type="evidence" value="ECO:0007669"/>
    <property type="project" value="InterPro"/>
</dbReference>
<keyword evidence="5" id="KW-0325">Glycoprotein</keyword>
<feature type="transmembrane region" description="Helical" evidence="8">
    <location>
        <begin position="30"/>
        <end position="48"/>
    </location>
</feature>
<comment type="caution">
    <text evidence="6">Lacks conserved residue(s) required for the propagation of feature annotation.</text>
</comment>
<keyword evidence="1 6" id="KW-0245">EGF-like domain</keyword>
<keyword evidence="11" id="KW-1185">Reference proteome</keyword>
<evidence type="ECO:0000256" key="6">
    <source>
        <dbReference type="PROSITE-ProRule" id="PRU00076"/>
    </source>
</evidence>
<keyword evidence="8" id="KW-1133">Transmembrane helix</keyword>
<accession>A0AAD9KYM7</accession>
<sequence length="113" mass="12144">MCPANGHCGPLTPATDIPTLTYRRVLMRNYVLLLSAVSLLVLMSVPVVRCESNIDECASSPCHNNATCDDLVNGYVCNCSANYTGVYCENLGKGKTPKGHNGERVEGKQPALK</sequence>
<protein>
    <recommendedName>
        <fullName evidence="9">EGF-like domain-containing protein</fullName>
    </recommendedName>
</protein>
<dbReference type="GO" id="GO:0007219">
    <property type="term" value="P:Notch signaling pathway"/>
    <property type="evidence" value="ECO:0007669"/>
    <property type="project" value="TreeGrafter"/>
</dbReference>
<feature type="domain" description="EGF-like" evidence="9">
    <location>
        <begin position="53"/>
        <end position="89"/>
    </location>
</feature>
<keyword evidence="8" id="KW-0472">Membrane</keyword>
<keyword evidence="4 6" id="KW-1015">Disulfide bond</keyword>
<keyword evidence="3" id="KW-0677">Repeat</keyword>
<dbReference type="PROSITE" id="PS00010">
    <property type="entry name" value="ASX_HYDROXYL"/>
    <property type="match status" value="1"/>
</dbReference>
<evidence type="ECO:0000256" key="3">
    <source>
        <dbReference type="ARBA" id="ARBA00022737"/>
    </source>
</evidence>
<dbReference type="PROSITE" id="PS00022">
    <property type="entry name" value="EGF_1"/>
    <property type="match status" value="1"/>
</dbReference>
<evidence type="ECO:0000256" key="5">
    <source>
        <dbReference type="ARBA" id="ARBA00023180"/>
    </source>
</evidence>
<proteinExistence type="predicted"/>
<organism evidence="10 11">
    <name type="scientific">Ridgeia piscesae</name>
    <name type="common">Tubeworm</name>
    <dbReference type="NCBI Taxonomy" id="27915"/>
    <lineage>
        <taxon>Eukaryota</taxon>
        <taxon>Metazoa</taxon>
        <taxon>Spiralia</taxon>
        <taxon>Lophotrochozoa</taxon>
        <taxon>Annelida</taxon>
        <taxon>Polychaeta</taxon>
        <taxon>Sedentaria</taxon>
        <taxon>Canalipalpata</taxon>
        <taxon>Sabellida</taxon>
        <taxon>Siboglinidae</taxon>
        <taxon>Ridgeia</taxon>
    </lineage>
</organism>
<dbReference type="Pfam" id="PF00008">
    <property type="entry name" value="EGF"/>
    <property type="match status" value="1"/>
</dbReference>
<feature type="region of interest" description="Disordered" evidence="7">
    <location>
        <begin position="92"/>
        <end position="113"/>
    </location>
</feature>
<keyword evidence="2" id="KW-0732">Signal</keyword>
<dbReference type="PROSITE" id="PS01187">
    <property type="entry name" value="EGF_CA"/>
    <property type="match status" value="1"/>
</dbReference>
<dbReference type="PRINTS" id="PR00010">
    <property type="entry name" value="EGFBLOOD"/>
</dbReference>
<dbReference type="Proteomes" id="UP001209878">
    <property type="component" value="Unassembled WGS sequence"/>
</dbReference>
<dbReference type="InterPro" id="IPR018097">
    <property type="entry name" value="EGF_Ca-bd_CS"/>
</dbReference>